<dbReference type="Gene3D" id="2.60.120.620">
    <property type="entry name" value="q2cbj1_9rhob like domain"/>
    <property type="match status" value="1"/>
</dbReference>
<name>A0ABW0QQS6_9GAMM</name>
<keyword evidence="2" id="KW-1185">Reference proteome</keyword>
<reference evidence="2" key="1">
    <citation type="journal article" date="2019" name="Int. J. Syst. Evol. Microbiol.">
        <title>The Global Catalogue of Microorganisms (GCM) 10K type strain sequencing project: providing services to taxonomists for standard genome sequencing and annotation.</title>
        <authorList>
            <consortium name="The Broad Institute Genomics Platform"/>
            <consortium name="The Broad Institute Genome Sequencing Center for Infectious Disease"/>
            <person name="Wu L."/>
            <person name="Ma J."/>
        </authorList>
    </citation>
    <scope>NUCLEOTIDE SEQUENCE [LARGE SCALE GENOMIC DNA]</scope>
    <source>
        <strain evidence="2">CGMCC 1.16619</strain>
    </source>
</reference>
<evidence type="ECO:0000313" key="1">
    <source>
        <dbReference type="EMBL" id="MFC5527103.1"/>
    </source>
</evidence>
<comment type="caution">
    <text evidence="1">The sequence shown here is derived from an EMBL/GenBank/DDBJ whole genome shotgun (WGS) entry which is preliminary data.</text>
</comment>
<dbReference type="InterPro" id="IPR012668">
    <property type="entry name" value="CHP02466"/>
</dbReference>
<dbReference type="Proteomes" id="UP001596114">
    <property type="component" value="Unassembled WGS sequence"/>
</dbReference>
<sequence length="216" mass="23532">MAGNFTLTFRPPGSMKPATPAIGPTLRYFDLFPTRIWQASLAALAPHLQPWVAAVLAMRAAHPQPAGRTNRHGWNSEDMAVLEQAAFAPLQQAIRAACTSALGEMGVRDVPFQLQSWVNLHDRGGFNFLHVHEGSLLSGCFYLSVPAGAGKLVFRDPRPGVIHGFLKGAVPNGYSDIRLAPETGLLVLFPCWMEHFVEPHDNDEPRISISFNAIAG</sequence>
<protein>
    <submittedName>
        <fullName evidence="1">TIGR02466 family protein</fullName>
    </submittedName>
</protein>
<accession>A0ABW0QQS6</accession>
<gene>
    <name evidence="1" type="ORF">ACFPPA_15285</name>
</gene>
<evidence type="ECO:0000313" key="2">
    <source>
        <dbReference type="Proteomes" id="UP001596114"/>
    </source>
</evidence>
<dbReference type="Pfam" id="PF13759">
    <property type="entry name" value="2OG-FeII_Oxy_5"/>
    <property type="match status" value="1"/>
</dbReference>
<organism evidence="1 2">
    <name type="scientific">Rhodanobacter ginsengisoli</name>
    <dbReference type="NCBI Taxonomy" id="418646"/>
    <lineage>
        <taxon>Bacteria</taxon>
        <taxon>Pseudomonadati</taxon>
        <taxon>Pseudomonadota</taxon>
        <taxon>Gammaproteobacteria</taxon>
        <taxon>Lysobacterales</taxon>
        <taxon>Rhodanobacteraceae</taxon>
        <taxon>Rhodanobacter</taxon>
    </lineage>
</organism>
<dbReference type="RefSeq" id="WP_377321432.1">
    <property type="nucleotide sequence ID" value="NZ_JBHSNF010000003.1"/>
</dbReference>
<proteinExistence type="predicted"/>
<dbReference type="NCBIfam" id="TIGR02466">
    <property type="entry name" value="TIGR02466 family protein"/>
    <property type="match status" value="1"/>
</dbReference>
<dbReference type="EMBL" id="JBHSNF010000003">
    <property type="protein sequence ID" value="MFC5527103.1"/>
    <property type="molecule type" value="Genomic_DNA"/>
</dbReference>